<reference evidence="2" key="1">
    <citation type="journal article" date="2022" name="Mol. Ecol. Resour.">
        <title>The genomes of chicory, endive, great burdock and yacon provide insights into Asteraceae palaeo-polyploidization history and plant inulin production.</title>
        <authorList>
            <person name="Fan W."/>
            <person name="Wang S."/>
            <person name="Wang H."/>
            <person name="Wang A."/>
            <person name="Jiang F."/>
            <person name="Liu H."/>
            <person name="Zhao H."/>
            <person name="Xu D."/>
            <person name="Zhang Y."/>
        </authorList>
    </citation>
    <scope>NUCLEOTIDE SEQUENCE [LARGE SCALE GENOMIC DNA]</scope>
    <source>
        <strain evidence="2">cv. Yunnan</strain>
    </source>
</reference>
<sequence>MRSTVSSETFLRFIIVGSSDYTMITANAIKPPIQLSILSIRGIPATKTFRLGVRPRQYKTLIESFPHLFPPPRQSTVAGQVDM</sequence>
<proteinExistence type="predicted"/>
<accession>A0ACB9JAF4</accession>
<dbReference type="EMBL" id="CM042022">
    <property type="protein sequence ID" value="KAI3816691.1"/>
    <property type="molecule type" value="Genomic_DNA"/>
</dbReference>
<dbReference type="Proteomes" id="UP001056120">
    <property type="component" value="Linkage Group LG05"/>
</dbReference>
<organism evidence="1 2">
    <name type="scientific">Smallanthus sonchifolius</name>
    <dbReference type="NCBI Taxonomy" id="185202"/>
    <lineage>
        <taxon>Eukaryota</taxon>
        <taxon>Viridiplantae</taxon>
        <taxon>Streptophyta</taxon>
        <taxon>Embryophyta</taxon>
        <taxon>Tracheophyta</taxon>
        <taxon>Spermatophyta</taxon>
        <taxon>Magnoliopsida</taxon>
        <taxon>eudicotyledons</taxon>
        <taxon>Gunneridae</taxon>
        <taxon>Pentapetalae</taxon>
        <taxon>asterids</taxon>
        <taxon>campanulids</taxon>
        <taxon>Asterales</taxon>
        <taxon>Asteraceae</taxon>
        <taxon>Asteroideae</taxon>
        <taxon>Heliantheae alliance</taxon>
        <taxon>Millerieae</taxon>
        <taxon>Smallanthus</taxon>
    </lineage>
</organism>
<gene>
    <name evidence="1" type="ORF">L1987_16394</name>
</gene>
<evidence type="ECO:0000313" key="1">
    <source>
        <dbReference type="EMBL" id="KAI3816691.1"/>
    </source>
</evidence>
<keyword evidence="2" id="KW-1185">Reference proteome</keyword>
<reference evidence="1 2" key="2">
    <citation type="journal article" date="2022" name="Mol. Ecol. Resour.">
        <title>The genomes of chicory, endive, great burdock and yacon provide insights into Asteraceae paleo-polyploidization history and plant inulin production.</title>
        <authorList>
            <person name="Fan W."/>
            <person name="Wang S."/>
            <person name="Wang H."/>
            <person name="Wang A."/>
            <person name="Jiang F."/>
            <person name="Liu H."/>
            <person name="Zhao H."/>
            <person name="Xu D."/>
            <person name="Zhang Y."/>
        </authorList>
    </citation>
    <scope>NUCLEOTIDE SEQUENCE [LARGE SCALE GENOMIC DNA]</scope>
    <source>
        <strain evidence="2">cv. Yunnan</strain>
        <tissue evidence="1">Leaves</tissue>
    </source>
</reference>
<name>A0ACB9JAF4_9ASTR</name>
<comment type="caution">
    <text evidence="1">The sequence shown here is derived from an EMBL/GenBank/DDBJ whole genome shotgun (WGS) entry which is preliminary data.</text>
</comment>
<evidence type="ECO:0000313" key="2">
    <source>
        <dbReference type="Proteomes" id="UP001056120"/>
    </source>
</evidence>
<protein>
    <submittedName>
        <fullName evidence="1">Uncharacterized protein</fullName>
    </submittedName>
</protein>